<evidence type="ECO:0000313" key="3">
    <source>
        <dbReference type="EMBL" id="KKE83743.1"/>
    </source>
</evidence>
<dbReference type="GO" id="GO:0008236">
    <property type="term" value="F:serine-type peptidase activity"/>
    <property type="evidence" value="ECO:0007669"/>
    <property type="project" value="InterPro"/>
</dbReference>
<comment type="caution">
    <text evidence="3">The sequence shown here is derived from an EMBL/GenBank/DDBJ whole genome shotgun (WGS) entry which is preliminary data.</text>
</comment>
<dbReference type="PANTHER" id="PTHR11261:SF3">
    <property type="entry name" value="RETINOL-BINDING PROTEIN 3"/>
    <property type="match status" value="1"/>
</dbReference>
<dbReference type="AlphaFoldDB" id="A0A0F6AC56"/>
<dbReference type="Gene3D" id="3.30.750.44">
    <property type="match status" value="1"/>
</dbReference>
<dbReference type="PANTHER" id="PTHR11261">
    <property type="entry name" value="INTERPHOTORECEPTOR RETINOID-BINDING PROTEIN"/>
    <property type="match status" value="1"/>
</dbReference>
<dbReference type="InterPro" id="IPR005151">
    <property type="entry name" value="Tail-specific_protease"/>
</dbReference>
<dbReference type="CDD" id="cd07563">
    <property type="entry name" value="Peptidase_S41_IRBP"/>
    <property type="match status" value="1"/>
</dbReference>
<sequence length="352" mass="39204">MIARYLLCLSLWTLGLGKAHANDIDIAQQLQPAQAKLIVEEFAQSLEQNYVFTDTAKKIAKQLRALTFDHVQSRQGLSKKVTNIVNQYDKHLALVTRVDNEGRHSEESREPWFTELKRKNSGVRQVEVLAGNIGYLEMWGFDSVSSQAKELIDASMTLLERTDAIILDLSQNGGGDGYMIPHFASYFLSKPTLLHSYQFRNGGRFPFHSGQPLGASQLRELPLYILIGPETFSAGEAFAYVMKHLGRATVLGEPSKGGANPIRQFRLSHDYIAFVAIGTSINPITHENWEGKGVMPDINTKVEFAKSQAYLMALQQLAGKTSNPYLIKERTEAMRQLSTQLAVSNANANSNN</sequence>
<reference evidence="3 4" key="1">
    <citation type="journal article" date="2015" name="BMC Genomics">
        <title>Genome mining reveals unlocked bioactive potential of marine Gram-negative bacteria.</title>
        <authorList>
            <person name="Machado H."/>
            <person name="Sonnenschein E.C."/>
            <person name="Melchiorsen J."/>
            <person name="Gram L."/>
        </authorList>
    </citation>
    <scope>NUCLEOTIDE SEQUENCE [LARGE SCALE GENOMIC DNA]</scope>
    <source>
        <strain evidence="3 4">S4054</strain>
    </source>
</reference>
<feature type="chain" id="PRO_5002498856" description="Tail specific protease domain-containing protein" evidence="1">
    <location>
        <begin position="22"/>
        <end position="352"/>
    </location>
</feature>
<dbReference type="SMART" id="SM00245">
    <property type="entry name" value="TSPc"/>
    <property type="match status" value="1"/>
</dbReference>
<dbReference type="GO" id="GO:0006508">
    <property type="term" value="P:proteolysis"/>
    <property type="evidence" value="ECO:0007669"/>
    <property type="project" value="InterPro"/>
</dbReference>
<evidence type="ECO:0000259" key="2">
    <source>
        <dbReference type="SMART" id="SM00245"/>
    </source>
</evidence>
<dbReference type="RefSeq" id="WP_046356040.1">
    <property type="nucleotide sequence ID" value="NZ_AUXW01000142.1"/>
</dbReference>
<evidence type="ECO:0000256" key="1">
    <source>
        <dbReference type="SAM" id="SignalP"/>
    </source>
</evidence>
<keyword evidence="1" id="KW-0732">Signal</keyword>
<evidence type="ECO:0000313" key="4">
    <source>
        <dbReference type="Proteomes" id="UP000033434"/>
    </source>
</evidence>
<dbReference type="PATRIC" id="fig|1129367.4.peg.2399"/>
<name>A0A0F6AC56_9GAMM</name>
<accession>A0A0F6AC56</accession>
<feature type="domain" description="Tail specific protease" evidence="2">
    <location>
        <begin position="109"/>
        <end position="301"/>
    </location>
</feature>
<dbReference type="EMBL" id="AUXW01000142">
    <property type="protein sequence ID" value="KKE83743.1"/>
    <property type="molecule type" value="Genomic_DNA"/>
</dbReference>
<dbReference type="SUPFAM" id="SSF52096">
    <property type="entry name" value="ClpP/crotonase"/>
    <property type="match status" value="1"/>
</dbReference>
<organism evidence="3 4">
    <name type="scientific">Pseudoalteromonas luteoviolacea S4054</name>
    <dbReference type="NCBI Taxonomy" id="1129367"/>
    <lineage>
        <taxon>Bacteria</taxon>
        <taxon>Pseudomonadati</taxon>
        <taxon>Pseudomonadota</taxon>
        <taxon>Gammaproteobacteria</taxon>
        <taxon>Alteromonadales</taxon>
        <taxon>Pseudoalteromonadaceae</taxon>
        <taxon>Pseudoalteromonas</taxon>
    </lineage>
</organism>
<gene>
    <name evidence="3" type="ORF">N479_13020</name>
</gene>
<dbReference type="Pfam" id="PF03572">
    <property type="entry name" value="Peptidase_S41"/>
    <property type="match status" value="1"/>
</dbReference>
<dbReference type="Proteomes" id="UP000033434">
    <property type="component" value="Unassembled WGS sequence"/>
</dbReference>
<protein>
    <recommendedName>
        <fullName evidence="2">Tail specific protease domain-containing protein</fullName>
    </recommendedName>
</protein>
<proteinExistence type="predicted"/>
<dbReference type="InterPro" id="IPR029045">
    <property type="entry name" value="ClpP/crotonase-like_dom_sf"/>
</dbReference>
<feature type="signal peptide" evidence="1">
    <location>
        <begin position="1"/>
        <end position="21"/>
    </location>
</feature>
<dbReference type="Gene3D" id="3.90.226.10">
    <property type="entry name" value="2-enoyl-CoA Hydratase, Chain A, domain 1"/>
    <property type="match status" value="1"/>
</dbReference>